<evidence type="ECO:0000313" key="2">
    <source>
        <dbReference type="EMBL" id="STP06550.1"/>
    </source>
</evidence>
<keyword evidence="1" id="KW-1133">Transmembrane helix</keyword>
<feature type="transmembrane region" description="Helical" evidence="1">
    <location>
        <begin position="12"/>
        <end position="32"/>
    </location>
</feature>
<sequence>MEFLAYLTEGNVIVFLLLLLRFSAILTFFPFFDSQLVPISVRGAMAVFFDHCISAFGAFKRDYRHFA</sequence>
<evidence type="ECO:0000313" key="3">
    <source>
        <dbReference type="Proteomes" id="UP000254841"/>
    </source>
</evidence>
<organism evidence="2 3">
    <name type="scientific">Helicobacter canis</name>
    <dbReference type="NCBI Taxonomy" id="29419"/>
    <lineage>
        <taxon>Bacteria</taxon>
        <taxon>Pseudomonadati</taxon>
        <taxon>Campylobacterota</taxon>
        <taxon>Epsilonproteobacteria</taxon>
        <taxon>Campylobacterales</taxon>
        <taxon>Helicobacteraceae</taxon>
        <taxon>Helicobacter</taxon>
    </lineage>
</organism>
<dbReference type="AlphaFoldDB" id="A0A377JLJ6"/>
<dbReference type="Proteomes" id="UP000254841">
    <property type="component" value="Unassembled WGS sequence"/>
</dbReference>
<dbReference type="RefSeq" id="WP_258552346.1">
    <property type="nucleotide sequence ID" value="NZ_UGHV01000007.1"/>
</dbReference>
<keyword evidence="2" id="KW-0282">Flagellum</keyword>
<dbReference type="EMBL" id="UGHV01000007">
    <property type="protein sequence ID" value="STP06550.1"/>
    <property type="molecule type" value="Genomic_DNA"/>
</dbReference>
<protein>
    <submittedName>
        <fullName evidence="2">Flagellar biosynthesis protein</fullName>
    </submittedName>
</protein>
<proteinExistence type="predicted"/>
<reference evidence="2 3" key="1">
    <citation type="submission" date="2018-06" db="EMBL/GenBank/DDBJ databases">
        <authorList>
            <consortium name="Pathogen Informatics"/>
            <person name="Doyle S."/>
        </authorList>
    </citation>
    <scope>NUCLEOTIDE SEQUENCE [LARGE SCALE GENOMIC DNA]</scope>
    <source>
        <strain evidence="2 3">NCTC12410</strain>
    </source>
</reference>
<keyword evidence="1" id="KW-0472">Membrane</keyword>
<name>A0A377JLJ6_9HELI</name>
<accession>A0A377JLJ6</accession>
<gene>
    <name evidence="2" type="primary">fliR_3</name>
    <name evidence="2" type="ORF">NCTC12410_02089</name>
</gene>
<keyword evidence="2" id="KW-0969">Cilium</keyword>
<keyword evidence="2" id="KW-0966">Cell projection</keyword>
<keyword evidence="1" id="KW-0812">Transmembrane</keyword>
<evidence type="ECO:0000256" key="1">
    <source>
        <dbReference type="SAM" id="Phobius"/>
    </source>
</evidence>